<keyword evidence="1" id="KW-0863">Zinc-finger</keyword>
<feature type="compositionally biased region" description="Low complexity" evidence="2">
    <location>
        <begin position="474"/>
        <end position="499"/>
    </location>
</feature>
<gene>
    <name evidence="4" type="ORF">R9X50_00458900</name>
</gene>
<feature type="domain" description="CCHC-type" evidence="3">
    <location>
        <begin position="379"/>
        <end position="394"/>
    </location>
</feature>
<name>A0AAQ3M4J5_9PEZI</name>
<proteinExistence type="predicted"/>
<dbReference type="InterPro" id="IPR001370">
    <property type="entry name" value="BIR_rpt"/>
</dbReference>
<feature type="compositionally biased region" description="Basic and acidic residues" evidence="2">
    <location>
        <begin position="1"/>
        <end position="17"/>
    </location>
</feature>
<dbReference type="Pfam" id="PF00098">
    <property type="entry name" value="zf-CCHC"/>
    <property type="match status" value="9"/>
</dbReference>
<organism evidence="4 5">
    <name type="scientific">Acrodontium crateriforme</name>
    <dbReference type="NCBI Taxonomy" id="150365"/>
    <lineage>
        <taxon>Eukaryota</taxon>
        <taxon>Fungi</taxon>
        <taxon>Dikarya</taxon>
        <taxon>Ascomycota</taxon>
        <taxon>Pezizomycotina</taxon>
        <taxon>Dothideomycetes</taxon>
        <taxon>Dothideomycetidae</taxon>
        <taxon>Mycosphaerellales</taxon>
        <taxon>Teratosphaeriaceae</taxon>
        <taxon>Acrodontium</taxon>
    </lineage>
</organism>
<dbReference type="GO" id="GO:0008270">
    <property type="term" value="F:zinc ion binding"/>
    <property type="evidence" value="ECO:0007669"/>
    <property type="project" value="UniProtKB-KW"/>
</dbReference>
<dbReference type="PROSITE" id="PS50158">
    <property type="entry name" value="ZF_CCHC"/>
    <property type="match status" value="9"/>
</dbReference>
<feature type="compositionally biased region" description="Polar residues" evidence="2">
    <location>
        <begin position="41"/>
        <end position="50"/>
    </location>
</feature>
<dbReference type="InterPro" id="IPR051714">
    <property type="entry name" value="Znf_CCHC_NABP"/>
</dbReference>
<evidence type="ECO:0000313" key="5">
    <source>
        <dbReference type="Proteomes" id="UP001303373"/>
    </source>
</evidence>
<feature type="domain" description="CCHC-type" evidence="3">
    <location>
        <begin position="337"/>
        <end position="352"/>
    </location>
</feature>
<feature type="domain" description="CCHC-type" evidence="3">
    <location>
        <begin position="112"/>
        <end position="127"/>
    </location>
</feature>
<feature type="domain" description="CCHC-type" evidence="3">
    <location>
        <begin position="62"/>
        <end position="76"/>
    </location>
</feature>
<evidence type="ECO:0000313" key="4">
    <source>
        <dbReference type="EMBL" id="WPH01737.1"/>
    </source>
</evidence>
<protein>
    <recommendedName>
        <fullName evidence="3">CCHC-type domain-containing protein</fullName>
    </recommendedName>
</protein>
<dbReference type="AlphaFoldDB" id="A0AAQ3M4J5"/>
<dbReference type="PANTHER" id="PTHR23002">
    <property type="entry name" value="ZINC FINGER CCHC DOMAIN CONTAINING PROTEIN"/>
    <property type="match status" value="1"/>
</dbReference>
<dbReference type="Proteomes" id="UP001303373">
    <property type="component" value="Chromosome 6"/>
</dbReference>
<feature type="domain" description="CCHC-type" evidence="3">
    <location>
        <begin position="285"/>
        <end position="301"/>
    </location>
</feature>
<evidence type="ECO:0000259" key="3">
    <source>
        <dbReference type="PROSITE" id="PS50158"/>
    </source>
</evidence>
<dbReference type="SUPFAM" id="SSF57756">
    <property type="entry name" value="Retrovirus zinc finger-like domains"/>
    <property type="match status" value="5"/>
</dbReference>
<dbReference type="PROSITE" id="PS50143">
    <property type="entry name" value="BIR_REPEAT_2"/>
    <property type="match status" value="1"/>
</dbReference>
<keyword evidence="1" id="KW-0862">Zinc</keyword>
<evidence type="ECO:0000256" key="2">
    <source>
        <dbReference type="SAM" id="MobiDB-lite"/>
    </source>
</evidence>
<feature type="domain" description="CCHC-type" evidence="3">
    <location>
        <begin position="403"/>
        <end position="418"/>
    </location>
</feature>
<feature type="domain" description="CCHC-type" evidence="3">
    <location>
        <begin position="86"/>
        <end position="101"/>
    </location>
</feature>
<evidence type="ECO:0000256" key="1">
    <source>
        <dbReference type="PROSITE-ProRule" id="PRU00047"/>
    </source>
</evidence>
<keyword evidence="1" id="KW-0479">Metal-binding</keyword>
<reference evidence="4 5" key="1">
    <citation type="submission" date="2023-11" db="EMBL/GenBank/DDBJ databases">
        <title>An acidophilic fungus is an integral part of prey digestion in a carnivorous sundew plant.</title>
        <authorList>
            <person name="Tsai I.J."/>
        </authorList>
    </citation>
    <scope>NUCLEOTIDE SEQUENCE [LARGE SCALE GENOMIC DNA]</scope>
    <source>
        <strain evidence="4">169a</strain>
    </source>
</reference>
<dbReference type="Gene3D" id="4.10.60.10">
    <property type="entry name" value="Zinc finger, CCHC-type"/>
    <property type="match status" value="7"/>
</dbReference>
<dbReference type="EMBL" id="CP138585">
    <property type="protein sequence ID" value="WPH01737.1"/>
    <property type="molecule type" value="Genomic_DNA"/>
</dbReference>
<feature type="domain" description="CCHC-type" evidence="3">
    <location>
        <begin position="358"/>
        <end position="373"/>
    </location>
</feature>
<dbReference type="InterPro" id="IPR001878">
    <property type="entry name" value="Znf_CCHC"/>
</dbReference>
<feature type="region of interest" description="Disordered" evidence="2">
    <location>
        <begin position="1"/>
        <end position="50"/>
    </location>
</feature>
<accession>A0AAQ3M4J5</accession>
<keyword evidence="5" id="KW-1185">Reference proteome</keyword>
<dbReference type="SMART" id="SM00343">
    <property type="entry name" value="ZnF_C2HC"/>
    <property type="match status" value="11"/>
</dbReference>
<feature type="domain" description="CCHC-type" evidence="3">
    <location>
        <begin position="313"/>
        <end position="328"/>
    </location>
</feature>
<sequence length="499" mass="55177">MSWEHTDQGDGGWKHDSNMSTEAPTWTGDGPATNDDRWNGDSGNNISQHANAPFDVAHDGGCRNCHDPGHFARDCPHPRQENGGGCFNCGEEGHMKSDCPNPRVPREFTGECHICAQPGHRASECPSKAPGVCQICKSDAHSAAECDANRMVLMIEELRIDKKSAEEAWAALVKADKAKDIDDIKTAILAYVQAYPQITINELEQCFRGAEPQMNTFIIAKRQEIAITQTIVNFQGERDQEYVISLQFSNKPRRAKFAEGWPENDEENMERLAKAGFVVDRMVTKCSNCDQLGHNARQCTEDRVEREKPVVTCYNCSGEGHRARDCPEPRKANGKECRNCGETGHISKDCPSKEPEICRNCQQEGHRAKDCDQERVIVCRNCDAHGHAARDCPEEKDMSRVICRNCDEKGHQSRQCPKPTDWSRVECSTCHEKGHSYKRCPNEGTVNQTDGRDDWGNGAAAATTTTNSGRDWQNSSAGNAAGDDSGAGWSAATSTTNGW</sequence>
<dbReference type="GO" id="GO:0003676">
    <property type="term" value="F:nucleic acid binding"/>
    <property type="evidence" value="ECO:0007669"/>
    <property type="project" value="InterPro"/>
</dbReference>
<feature type="region of interest" description="Disordered" evidence="2">
    <location>
        <begin position="441"/>
        <end position="499"/>
    </location>
</feature>
<dbReference type="InterPro" id="IPR036875">
    <property type="entry name" value="Znf_CCHC_sf"/>
</dbReference>